<organism evidence="2 3">
    <name type="scientific">Haematococcus lacustris</name>
    <name type="common">Green alga</name>
    <name type="synonym">Haematococcus pluvialis</name>
    <dbReference type="NCBI Taxonomy" id="44745"/>
    <lineage>
        <taxon>Eukaryota</taxon>
        <taxon>Viridiplantae</taxon>
        <taxon>Chlorophyta</taxon>
        <taxon>core chlorophytes</taxon>
        <taxon>Chlorophyceae</taxon>
        <taxon>CS clade</taxon>
        <taxon>Chlamydomonadales</taxon>
        <taxon>Haematococcaceae</taxon>
        <taxon>Haematococcus</taxon>
    </lineage>
</organism>
<dbReference type="AlphaFoldDB" id="A0A699ZJL9"/>
<protein>
    <submittedName>
        <fullName evidence="2">Uncharacterized protein</fullName>
    </submittedName>
</protein>
<feature type="compositionally biased region" description="Basic and acidic residues" evidence="1">
    <location>
        <begin position="68"/>
        <end position="78"/>
    </location>
</feature>
<name>A0A699ZJL9_HAELA</name>
<comment type="caution">
    <text evidence="2">The sequence shown here is derived from an EMBL/GenBank/DDBJ whole genome shotgun (WGS) entry which is preliminary data.</text>
</comment>
<reference evidence="2 3" key="1">
    <citation type="submission" date="2020-02" db="EMBL/GenBank/DDBJ databases">
        <title>Draft genome sequence of Haematococcus lacustris strain NIES-144.</title>
        <authorList>
            <person name="Morimoto D."/>
            <person name="Nakagawa S."/>
            <person name="Yoshida T."/>
            <person name="Sawayama S."/>
        </authorList>
    </citation>
    <scope>NUCLEOTIDE SEQUENCE [LARGE SCALE GENOMIC DNA]</scope>
    <source>
        <strain evidence="2 3">NIES-144</strain>
    </source>
</reference>
<proteinExistence type="predicted"/>
<evidence type="ECO:0000313" key="3">
    <source>
        <dbReference type="Proteomes" id="UP000485058"/>
    </source>
</evidence>
<accession>A0A699ZJL9</accession>
<dbReference type="EMBL" id="BLLF01001348">
    <property type="protein sequence ID" value="GFH18748.1"/>
    <property type="molecule type" value="Genomic_DNA"/>
</dbReference>
<feature type="non-terminal residue" evidence="2">
    <location>
        <position position="1"/>
    </location>
</feature>
<keyword evidence="3" id="KW-1185">Reference proteome</keyword>
<sequence>MDPESPLLVLLLPVGRQIAAADQITNNAPDSAPEPIGLSHQSIWPAPQVRAPAHTCCAGHARQWHVHDSSHRLAHTDHTPTSGSGPHRRIAGRTACSPEPRTKLAVA</sequence>
<feature type="region of interest" description="Disordered" evidence="1">
    <location>
        <begin position="68"/>
        <end position="107"/>
    </location>
</feature>
<dbReference type="Proteomes" id="UP000485058">
    <property type="component" value="Unassembled WGS sequence"/>
</dbReference>
<evidence type="ECO:0000313" key="2">
    <source>
        <dbReference type="EMBL" id="GFH18748.1"/>
    </source>
</evidence>
<evidence type="ECO:0000256" key="1">
    <source>
        <dbReference type="SAM" id="MobiDB-lite"/>
    </source>
</evidence>
<gene>
    <name evidence="2" type="ORF">HaLaN_15602</name>
</gene>